<evidence type="ECO:0000313" key="3">
    <source>
        <dbReference type="Proteomes" id="UP000765160"/>
    </source>
</evidence>
<dbReference type="EMBL" id="JAAVTX010000004">
    <property type="protein sequence ID" value="NKE46244.1"/>
    <property type="molecule type" value="Genomic_DNA"/>
</dbReference>
<feature type="region of interest" description="Disordered" evidence="1">
    <location>
        <begin position="18"/>
        <end position="42"/>
    </location>
</feature>
<protein>
    <submittedName>
        <fullName evidence="2">Uncharacterized protein</fullName>
    </submittedName>
</protein>
<proteinExistence type="predicted"/>
<dbReference type="Proteomes" id="UP000765160">
    <property type="component" value="Unassembled WGS sequence"/>
</dbReference>
<gene>
    <name evidence="2" type="ORF">HB662_15770</name>
</gene>
<comment type="caution">
    <text evidence="2">The sequence shown here is derived from an EMBL/GenBank/DDBJ whole genome shotgun (WGS) entry which is preliminary data.</text>
</comment>
<name>A0ABX1F1P4_9PROT</name>
<keyword evidence="3" id="KW-1185">Reference proteome</keyword>
<accession>A0ABX1F1P4</accession>
<dbReference type="RefSeq" id="WP_168050747.1">
    <property type="nucleotide sequence ID" value="NZ_JAATJR010000004.1"/>
</dbReference>
<evidence type="ECO:0000256" key="1">
    <source>
        <dbReference type="SAM" id="MobiDB-lite"/>
    </source>
</evidence>
<evidence type="ECO:0000313" key="2">
    <source>
        <dbReference type="EMBL" id="NKE46244.1"/>
    </source>
</evidence>
<sequence length="90" mass="9664">MIILPGAVVYENLVETAAQAPGRPAQPERRARASASAPRQARLRAWPGKPIWSSPAAGYMMVDQAAQLREALNPSTRTTLFVSPSLLLAP</sequence>
<organism evidence="2 3">
    <name type="scientific">Falsiroseomonas frigidaquae</name>
    <dbReference type="NCBI Taxonomy" id="487318"/>
    <lineage>
        <taxon>Bacteria</taxon>
        <taxon>Pseudomonadati</taxon>
        <taxon>Pseudomonadota</taxon>
        <taxon>Alphaproteobacteria</taxon>
        <taxon>Acetobacterales</taxon>
        <taxon>Roseomonadaceae</taxon>
        <taxon>Falsiroseomonas</taxon>
    </lineage>
</organism>
<reference evidence="2 3" key="1">
    <citation type="submission" date="2020-03" db="EMBL/GenBank/DDBJ databases">
        <title>Roseomonas selenitidurans sp. nov. isolated from soil.</title>
        <authorList>
            <person name="Liu H."/>
        </authorList>
    </citation>
    <scope>NUCLEOTIDE SEQUENCE [LARGE SCALE GENOMIC DNA]</scope>
    <source>
        <strain evidence="2 3">JCM 15073</strain>
    </source>
</reference>
<feature type="compositionally biased region" description="Low complexity" evidence="1">
    <location>
        <begin position="33"/>
        <end position="42"/>
    </location>
</feature>